<organism evidence="2 3">
    <name type="scientific">Splendidivirga corallicola</name>
    <dbReference type="NCBI Taxonomy" id="3051826"/>
    <lineage>
        <taxon>Bacteria</taxon>
        <taxon>Pseudomonadati</taxon>
        <taxon>Bacteroidota</taxon>
        <taxon>Cytophagia</taxon>
        <taxon>Cytophagales</taxon>
        <taxon>Splendidivirgaceae</taxon>
        <taxon>Splendidivirga</taxon>
    </lineage>
</organism>
<dbReference type="Proteomes" id="UP001172082">
    <property type="component" value="Unassembled WGS sequence"/>
</dbReference>
<evidence type="ECO:0000313" key="3">
    <source>
        <dbReference type="Proteomes" id="UP001172082"/>
    </source>
</evidence>
<evidence type="ECO:0000259" key="1">
    <source>
        <dbReference type="Pfam" id="PF13568"/>
    </source>
</evidence>
<reference evidence="2" key="1">
    <citation type="submission" date="2023-06" db="EMBL/GenBank/DDBJ databases">
        <title>Genomic of Parafulvivirga corallium.</title>
        <authorList>
            <person name="Wang G."/>
        </authorList>
    </citation>
    <scope>NUCLEOTIDE SEQUENCE</scope>
    <source>
        <strain evidence="2">BMA10</strain>
    </source>
</reference>
<name>A0ABT8KJW4_9BACT</name>
<dbReference type="RefSeq" id="WP_346749906.1">
    <property type="nucleotide sequence ID" value="NZ_JAUJEA010000001.1"/>
</dbReference>
<keyword evidence="3" id="KW-1185">Reference proteome</keyword>
<comment type="caution">
    <text evidence="2">The sequence shown here is derived from an EMBL/GenBank/DDBJ whole genome shotgun (WGS) entry which is preliminary data.</text>
</comment>
<evidence type="ECO:0000313" key="2">
    <source>
        <dbReference type="EMBL" id="MDN5199875.1"/>
    </source>
</evidence>
<dbReference type="EMBL" id="JAUJEA010000001">
    <property type="protein sequence ID" value="MDN5199875.1"/>
    <property type="molecule type" value="Genomic_DNA"/>
</dbReference>
<protein>
    <submittedName>
        <fullName evidence="2">Porin family protein</fullName>
    </submittedName>
</protein>
<dbReference type="Pfam" id="PF13568">
    <property type="entry name" value="OMP_b-brl_2"/>
    <property type="match status" value="1"/>
</dbReference>
<accession>A0ABT8KJW4</accession>
<sequence>MKKTIVLALAILLCYSTYGQVFTLGPKIGISSSEVKIKNNLTNIRNKDASFGFHAGLFTRLTIAGFYVQPEALFTSSGGTIEVDGNGGSLTRQAVDLKFNKLDVPVMFGTKFLKIFRLQAGPVVNLLLNADAKTNAGDIDIKESYKNATVGYQAGVGLDISKLTIDLKYEGNLSSIGDNLNLLGQSFQTDQRNRQLILSLGIKLI</sequence>
<feature type="domain" description="Outer membrane protein beta-barrel" evidence="1">
    <location>
        <begin position="22"/>
        <end position="176"/>
    </location>
</feature>
<gene>
    <name evidence="2" type="ORF">QQ008_00840</name>
</gene>
<proteinExistence type="predicted"/>
<dbReference type="InterPro" id="IPR025665">
    <property type="entry name" value="Beta-barrel_OMP_2"/>
</dbReference>